<dbReference type="Gene3D" id="3.40.50.720">
    <property type="entry name" value="NAD(P)-binding Rossmann-like Domain"/>
    <property type="match status" value="1"/>
</dbReference>
<dbReference type="SUPFAM" id="SSF53223">
    <property type="entry name" value="Aminoacid dehydrogenase-like, N-terminal domain"/>
    <property type="match status" value="1"/>
</dbReference>
<dbReference type="InterPro" id="IPR051674">
    <property type="entry name" value="Malate_Decarboxylase"/>
</dbReference>
<evidence type="ECO:0000256" key="1">
    <source>
        <dbReference type="ARBA" id="ARBA00023002"/>
    </source>
</evidence>
<dbReference type="SMART" id="SM00919">
    <property type="entry name" value="Malic_M"/>
    <property type="match status" value="1"/>
</dbReference>
<dbReference type="PANTHER" id="PTHR43237:SF4">
    <property type="entry name" value="NADP-DEPENDENT MALIC ENZYME"/>
    <property type="match status" value="1"/>
</dbReference>
<comment type="caution">
    <text evidence="4">The sequence shown here is derived from an EMBL/GenBank/DDBJ whole genome shotgun (WGS) entry which is preliminary data.</text>
</comment>
<dbReference type="Gene3D" id="3.40.50.10380">
    <property type="entry name" value="Malic enzyme, N-terminal domain"/>
    <property type="match status" value="1"/>
</dbReference>
<dbReference type="InterPro" id="IPR036291">
    <property type="entry name" value="NAD(P)-bd_dom_sf"/>
</dbReference>
<keyword evidence="1 4" id="KW-0560">Oxidoreductase</keyword>
<accession>A0A2M8P9X7</accession>
<proteinExistence type="predicted"/>
<reference evidence="4 5" key="1">
    <citation type="submission" date="2017-11" db="EMBL/GenBank/DDBJ databases">
        <title>Evolution of Phototrophy in the Chloroflexi Phylum Driven by Horizontal Gene Transfer.</title>
        <authorList>
            <person name="Ward L.M."/>
            <person name="Hemp J."/>
            <person name="Shih P.M."/>
            <person name="Mcglynn S.E."/>
            <person name="Fischer W."/>
        </authorList>
    </citation>
    <scope>NUCLEOTIDE SEQUENCE [LARGE SCALE GENOMIC DNA]</scope>
    <source>
        <strain evidence="4">JP3_13</strain>
    </source>
</reference>
<protein>
    <submittedName>
        <fullName evidence="4">NADP-dependent malic enzyme</fullName>
        <ecNumber evidence="4">1.1.1.40</ecNumber>
    </submittedName>
</protein>
<dbReference type="SMART" id="SM01274">
    <property type="entry name" value="malic"/>
    <property type="match status" value="1"/>
</dbReference>
<dbReference type="EMBL" id="PGTM01000441">
    <property type="protein sequence ID" value="PJF34361.1"/>
    <property type="molecule type" value="Genomic_DNA"/>
</dbReference>
<dbReference type="AlphaFoldDB" id="A0A2M8P9X7"/>
<dbReference type="InterPro" id="IPR037062">
    <property type="entry name" value="Malic_N_dom_sf"/>
</dbReference>
<feature type="domain" description="Malic enzyme NAD-binding" evidence="2">
    <location>
        <begin position="149"/>
        <end position="265"/>
    </location>
</feature>
<sequence length="265" mass="28296">RGRPGKIEVKPTKPLLTQRDLSLAYSPGVAEAVLAVEADPLKAYDYTAKGNLVAVVSNGTAILGLGDRGALASKPVMEGKGVLFKAFADVDVFDIEIDSRDPEVVIAVCKAIAPTLGGINLEDIKAPECFYIERTLREQLDIPVFHDDQHGTAIISGAALLNALKIVGKRIEDIKLVISGAGASAISTAYFYISLGMRMENILMVDTTGVIYEGRSKGMNEYKAPFARPTDKRTLAEALEGADMLLGLSVADIVTPTMLEGMADR</sequence>
<dbReference type="EC" id="1.1.1.40" evidence="4"/>
<dbReference type="SUPFAM" id="SSF51735">
    <property type="entry name" value="NAD(P)-binding Rossmann-fold domains"/>
    <property type="match status" value="1"/>
</dbReference>
<dbReference type="Proteomes" id="UP000229681">
    <property type="component" value="Unassembled WGS sequence"/>
</dbReference>
<dbReference type="InterPro" id="IPR012302">
    <property type="entry name" value="Malic_NAD-bd"/>
</dbReference>
<feature type="non-terminal residue" evidence="4">
    <location>
        <position position="1"/>
    </location>
</feature>
<feature type="non-terminal residue" evidence="4">
    <location>
        <position position="265"/>
    </location>
</feature>
<gene>
    <name evidence="4" type="ORF">CUN49_16055</name>
</gene>
<evidence type="ECO:0000259" key="2">
    <source>
        <dbReference type="SMART" id="SM00919"/>
    </source>
</evidence>
<dbReference type="GO" id="GO:0004473">
    <property type="term" value="F:malate dehydrogenase (decarboxylating) (NADP+) activity"/>
    <property type="evidence" value="ECO:0007669"/>
    <property type="project" value="UniProtKB-EC"/>
</dbReference>
<dbReference type="Pfam" id="PF03949">
    <property type="entry name" value="Malic_M"/>
    <property type="match status" value="1"/>
</dbReference>
<dbReference type="InterPro" id="IPR012301">
    <property type="entry name" value="Malic_N_dom"/>
</dbReference>
<dbReference type="PANTHER" id="PTHR43237">
    <property type="entry name" value="NADP-DEPENDENT MALIC ENZYME"/>
    <property type="match status" value="1"/>
</dbReference>
<feature type="domain" description="Malic enzyme N-terminal" evidence="3">
    <location>
        <begin position="4"/>
        <end position="137"/>
    </location>
</feature>
<dbReference type="Pfam" id="PF00390">
    <property type="entry name" value="malic"/>
    <property type="match status" value="1"/>
</dbReference>
<dbReference type="FunFam" id="3.40.50.10380:FF:000003">
    <property type="entry name" value="NADP-dependent malic enzyme"/>
    <property type="match status" value="1"/>
</dbReference>
<evidence type="ECO:0000313" key="5">
    <source>
        <dbReference type="Proteomes" id="UP000229681"/>
    </source>
</evidence>
<name>A0A2M8P9X7_9CHLR</name>
<dbReference type="GO" id="GO:0051287">
    <property type="term" value="F:NAD binding"/>
    <property type="evidence" value="ECO:0007669"/>
    <property type="project" value="InterPro"/>
</dbReference>
<organism evidence="4 5">
    <name type="scientific">Candidatus Thermofonsia Clade 1 bacterium</name>
    <dbReference type="NCBI Taxonomy" id="2364210"/>
    <lineage>
        <taxon>Bacteria</taxon>
        <taxon>Bacillati</taxon>
        <taxon>Chloroflexota</taxon>
        <taxon>Candidatus Thermofontia</taxon>
        <taxon>Candidatus Thermofonsia Clade 1</taxon>
    </lineage>
</organism>
<dbReference type="InterPro" id="IPR046346">
    <property type="entry name" value="Aminoacid_DH-like_N_sf"/>
</dbReference>
<evidence type="ECO:0000313" key="4">
    <source>
        <dbReference type="EMBL" id="PJF34361.1"/>
    </source>
</evidence>
<evidence type="ECO:0000259" key="3">
    <source>
        <dbReference type="SMART" id="SM01274"/>
    </source>
</evidence>